<keyword evidence="3" id="KW-0813">Transport</keyword>
<dbReference type="Gene3D" id="3.40.1710.10">
    <property type="entry name" value="abc type-2 transporter like domain"/>
    <property type="match status" value="1"/>
</dbReference>
<keyword evidence="4" id="KW-1003">Cell membrane</keyword>
<evidence type="ECO:0000256" key="1">
    <source>
        <dbReference type="ARBA" id="ARBA00004651"/>
    </source>
</evidence>
<feature type="domain" description="ABC transmembrane type-2" evidence="9">
    <location>
        <begin position="134"/>
        <end position="370"/>
    </location>
</feature>
<evidence type="ECO:0000256" key="3">
    <source>
        <dbReference type="ARBA" id="ARBA00022448"/>
    </source>
</evidence>
<proteinExistence type="inferred from homology"/>
<dbReference type="PANTHER" id="PTHR30294:SF47">
    <property type="entry name" value="INNER MEMBRANE TRANSPORT PERMEASE YHHJ"/>
    <property type="match status" value="1"/>
</dbReference>
<feature type="transmembrane region" description="Helical" evidence="8">
    <location>
        <begin position="21"/>
        <end position="39"/>
    </location>
</feature>
<feature type="transmembrane region" description="Helical" evidence="8">
    <location>
        <begin position="221"/>
        <end position="245"/>
    </location>
</feature>
<feature type="transmembrane region" description="Helical" evidence="8">
    <location>
        <begin position="288"/>
        <end position="306"/>
    </location>
</feature>
<feature type="transmembrane region" description="Helical" evidence="8">
    <location>
        <begin position="257"/>
        <end position="281"/>
    </location>
</feature>
<evidence type="ECO:0000256" key="7">
    <source>
        <dbReference type="ARBA" id="ARBA00023136"/>
    </source>
</evidence>
<accession>A0A485M8E0</accession>
<dbReference type="InterPro" id="IPR051449">
    <property type="entry name" value="ABC-2_transporter_component"/>
</dbReference>
<dbReference type="Pfam" id="PF12698">
    <property type="entry name" value="ABC2_membrane_3"/>
    <property type="match status" value="1"/>
</dbReference>
<evidence type="ECO:0000256" key="5">
    <source>
        <dbReference type="ARBA" id="ARBA00022692"/>
    </source>
</evidence>
<name>A0A485M8E0_9ZZZZ</name>
<gene>
    <name evidence="10" type="primary">yhhJ</name>
    <name evidence="10" type="ORF">SCFA_450071</name>
</gene>
<evidence type="ECO:0000256" key="6">
    <source>
        <dbReference type="ARBA" id="ARBA00022989"/>
    </source>
</evidence>
<evidence type="ECO:0000259" key="9">
    <source>
        <dbReference type="PROSITE" id="PS51012"/>
    </source>
</evidence>
<dbReference type="EMBL" id="CAADRM010000109">
    <property type="protein sequence ID" value="VFU15841.1"/>
    <property type="molecule type" value="Genomic_DNA"/>
</dbReference>
<evidence type="ECO:0000313" key="10">
    <source>
        <dbReference type="EMBL" id="VFU15841.1"/>
    </source>
</evidence>
<dbReference type="PANTHER" id="PTHR30294">
    <property type="entry name" value="MEMBRANE COMPONENT OF ABC TRANSPORTER YHHJ-RELATED"/>
    <property type="match status" value="1"/>
</dbReference>
<feature type="transmembrane region" description="Helical" evidence="8">
    <location>
        <begin position="176"/>
        <end position="200"/>
    </location>
</feature>
<keyword evidence="6 8" id="KW-1133">Transmembrane helix</keyword>
<protein>
    <submittedName>
        <fullName evidence="10">Putative transporter subunit: membrane component of ABC superfamily</fullName>
    </submittedName>
</protein>
<evidence type="ECO:0000256" key="4">
    <source>
        <dbReference type="ARBA" id="ARBA00022475"/>
    </source>
</evidence>
<dbReference type="InterPro" id="IPR013525">
    <property type="entry name" value="ABC2_TM"/>
</dbReference>
<reference evidence="10" key="1">
    <citation type="submission" date="2019-03" db="EMBL/GenBank/DDBJ databases">
        <authorList>
            <person name="Hao L."/>
        </authorList>
    </citation>
    <scope>NUCLEOTIDE SEQUENCE</scope>
</reference>
<evidence type="ECO:0000256" key="2">
    <source>
        <dbReference type="ARBA" id="ARBA00007783"/>
    </source>
</evidence>
<dbReference type="InterPro" id="IPR047817">
    <property type="entry name" value="ABC2_TM_bact-type"/>
</dbReference>
<keyword evidence="7 8" id="KW-0472">Membrane</keyword>
<dbReference type="PROSITE" id="PS51012">
    <property type="entry name" value="ABC_TM2"/>
    <property type="match status" value="1"/>
</dbReference>
<dbReference type="AlphaFoldDB" id="A0A485M8E0"/>
<comment type="subcellular location">
    <subcellularLocation>
        <location evidence="1">Cell membrane</location>
        <topology evidence="1">Multi-pass membrane protein</topology>
    </subcellularLocation>
</comment>
<feature type="transmembrane region" description="Helical" evidence="8">
    <location>
        <begin position="345"/>
        <end position="365"/>
    </location>
</feature>
<organism evidence="10">
    <name type="scientific">anaerobic digester metagenome</name>
    <dbReference type="NCBI Taxonomy" id="1263854"/>
    <lineage>
        <taxon>unclassified sequences</taxon>
        <taxon>metagenomes</taxon>
        <taxon>ecological metagenomes</taxon>
    </lineage>
</organism>
<comment type="similarity">
    <text evidence="2">Belongs to the ABC-2 integral membrane protein family.</text>
</comment>
<dbReference type="GO" id="GO:0140359">
    <property type="term" value="F:ABC-type transporter activity"/>
    <property type="evidence" value="ECO:0007669"/>
    <property type="project" value="InterPro"/>
</dbReference>
<keyword evidence="5 8" id="KW-0812">Transmembrane</keyword>
<dbReference type="GO" id="GO:0005886">
    <property type="term" value="C:plasma membrane"/>
    <property type="evidence" value="ECO:0007669"/>
    <property type="project" value="UniProtKB-SubCell"/>
</dbReference>
<sequence length="372" mass="41209">MKRKVWHIYRLGLKELISFRYDFVLVALVIYCFTVMIIVPSKGTGLQVRNSSVAYVDEDCSALSARIIDAIQEPHFKKPRAIAYSEIDRVLDNAECIFVIHIPRGFQRDVLAGKNPGVRIDVDATAIGHARLGAGYLMRIIDDEINTFVTGVSTEADLPIRLVTRVLYNQNRESSWYMSVVFLTQMITMLSIVLPTAALIKEKERGTVEHLLVMPLLPVEITIAKVWANSFIVATGAMFSLFFAVKGVIGAPIHGSTALFLFGTVVFLYAATELGVFLATIAKNMPQAGLLSMPIIVPIGMLHGGTTPLESMPPLLQNIMQFAPTTHYMEFCARVLFKDAGLGTVWQQLVAMALIGTVLFIGAMYRFKATFR</sequence>
<evidence type="ECO:0000256" key="8">
    <source>
        <dbReference type="SAM" id="Phobius"/>
    </source>
</evidence>